<comment type="caution">
    <text evidence="1">The sequence shown here is derived from an EMBL/GenBank/DDBJ whole genome shotgun (WGS) entry which is preliminary data.</text>
</comment>
<keyword evidence="2" id="KW-1185">Reference proteome</keyword>
<gene>
    <name evidence="1" type="ORF">M8044_000514</name>
</gene>
<protein>
    <submittedName>
        <fullName evidence="1">Uncharacterized protein</fullName>
    </submittedName>
</protein>
<sequence>NLSDKEINKIYIDICCFLSPQFNQNLKKNISLADIIKNIEISKKKARYKAIHNFYQANKLSFLTLTLAKHNANGSLSKEVLNLNKIEPLSKLFMKKLRQEMRIYLKQKLNYSPSKIKYFMKKNFKSLKVTQIQKSKVIHFHFLFNVDLLKMFGYDNKVMFQKKGLLFNTEFYQNSEYYKKNQAKYNINNGWFFQQNKNLIIPLVTKWWADIVNHYLPNLKKLNPRSQNLQIFTKSKNNETTIKQEIKECFLKNILVKNNFADIVSNYVTKYASGLTIQEMSKMIVKNNRLFVGKRLFQFSLSCQSCPIEKTIKYLPFDLEQSKKELTAFYFQDILNFKKEHIFTHLLKNHILKINDYKRIQNDKDLAFFHQNQTLFSQKYRQILGKTATFYFTAYYSATPFNSLKARKKYLLMLESLNHIFHLSQLKQHQTLKNNHDKVKYYTQFHNYIDPLTQRLVC</sequence>
<proteinExistence type="predicted"/>
<dbReference type="EMBL" id="JANHJP010000020">
    <property type="protein sequence ID" value="MDC9032291.1"/>
    <property type="molecule type" value="Genomic_DNA"/>
</dbReference>
<dbReference type="RefSeq" id="WP_273585458.1">
    <property type="nucleotide sequence ID" value="NZ_JANHJP010000020.1"/>
</dbReference>
<evidence type="ECO:0000313" key="2">
    <source>
        <dbReference type="Proteomes" id="UP001221763"/>
    </source>
</evidence>
<feature type="non-terminal residue" evidence="1">
    <location>
        <position position="1"/>
    </location>
</feature>
<accession>A0ABT5L9M7</accession>
<organism evidence="1 2">
    <name type="scientific">Columbia Basin potato purple top phytoplasma</name>
    <dbReference type="NCBI Taxonomy" id="307134"/>
    <lineage>
        <taxon>Bacteria</taxon>
        <taxon>Bacillati</taxon>
        <taxon>Mycoplasmatota</taxon>
        <taxon>Mollicutes</taxon>
        <taxon>Acholeplasmatales</taxon>
        <taxon>Acholeplasmataceae</taxon>
        <taxon>Candidatus Phytoplasma</taxon>
        <taxon>16SrVI (Clover proliferation group)</taxon>
    </lineage>
</organism>
<evidence type="ECO:0000313" key="1">
    <source>
        <dbReference type="EMBL" id="MDC9032291.1"/>
    </source>
</evidence>
<name>A0ABT5L9M7_9MOLU</name>
<dbReference type="Proteomes" id="UP001221763">
    <property type="component" value="Unassembled WGS sequence"/>
</dbReference>
<reference evidence="1 2" key="1">
    <citation type="journal article" date="2023" name="Plant">
        <title>Draft Genome Sequence Resource of CBPPT1, a 'Candidatus Phytoplasma trifolii'-Related Strain Associated with Potato Purple Top Disease in the Columbia Basin, U.S.A.</title>
        <authorList>
            <person name="Wei W."/>
            <person name="Shao J."/>
            <person name="Bottner-Parker K.D."/>
            <person name="Zhao Y."/>
        </authorList>
    </citation>
    <scope>NUCLEOTIDE SEQUENCE [LARGE SCALE GENOMIC DNA]</scope>
    <source>
        <strain evidence="1 2">CBPPT1</strain>
    </source>
</reference>